<feature type="transmembrane region" description="Helical" evidence="8">
    <location>
        <begin position="281"/>
        <end position="302"/>
    </location>
</feature>
<evidence type="ECO:0000256" key="6">
    <source>
        <dbReference type="ARBA" id="ARBA00022989"/>
    </source>
</evidence>
<dbReference type="Gene3D" id="1.20.1720.10">
    <property type="entry name" value="Multidrug resistance protein D"/>
    <property type="match status" value="1"/>
</dbReference>
<dbReference type="GO" id="GO:0042910">
    <property type="term" value="F:xenobiotic transmembrane transporter activity"/>
    <property type="evidence" value="ECO:0007669"/>
    <property type="project" value="InterPro"/>
</dbReference>
<evidence type="ECO:0000313" key="11">
    <source>
        <dbReference type="Proteomes" id="UP000433309"/>
    </source>
</evidence>
<evidence type="ECO:0000256" key="4">
    <source>
        <dbReference type="ARBA" id="ARBA00022475"/>
    </source>
</evidence>
<keyword evidence="4" id="KW-1003">Cell membrane</keyword>
<comment type="subcellular location">
    <subcellularLocation>
        <location evidence="8">Cell inner membrane</location>
        <topology evidence="8">Multi-pass membrane protein</topology>
    </subcellularLocation>
    <subcellularLocation>
        <location evidence="1">Cell membrane</location>
        <topology evidence="1">Multi-pass membrane protein</topology>
    </subcellularLocation>
</comment>
<evidence type="ECO:0000259" key="9">
    <source>
        <dbReference type="PROSITE" id="PS50850"/>
    </source>
</evidence>
<dbReference type="PANTHER" id="PTHR23502">
    <property type="entry name" value="MAJOR FACILITATOR SUPERFAMILY"/>
    <property type="match status" value="1"/>
</dbReference>
<evidence type="ECO:0000256" key="8">
    <source>
        <dbReference type="RuleBase" id="RU365088"/>
    </source>
</evidence>
<feature type="transmembrane region" description="Helical" evidence="8">
    <location>
        <begin position="372"/>
        <end position="392"/>
    </location>
</feature>
<feature type="transmembrane region" description="Helical" evidence="8">
    <location>
        <begin position="314"/>
        <end position="333"/>
    </location>
</feature>
<evidence type="ECO:0000256" key="7">
    <source>
        <dbReference type="ARBA" id="ARBA00023136"/>
    </source>
</evidence>
<feature type="domain" description="Major facilitator superfamily (MFS) profile" evidence="9">
    <location>
        <begin position="13"/>
        <end position="396"/>
    </location>
</feature>
<keyword evidence="7 8" id="KW-0472">Membrane</keyword>
<keyword evidence="6 8" id="KW-1133">Transmembrane helix</keyword>
<organism evidence="10 11">
    <name type="scientific">Duganella guangzhouensis</name>
    <dbReference type="NCBI Taxonomy" id="2666084"/>
    <lineage>
        <taxon>Bacteria</taxon>
        <taxon>Pseudomonadati</taxon>
        <taxon>Pseudomonadota</taxon>
        <taxon>Betaproteobacteria</taxon>
        <taxon>Burkholderiales</taxon>
        <taxon>Oxalobacteraceae</taxon>
        <taxon>Telluria group</taxon>
        <taxon>Duganella</taxon>
    </lineage>
</organism>
<evidence type="ECO:0000256" key="5">
    <source>
        <dbReference type="ARBA" id="ARBA00022692"/>
    </source>
</evidence>
<gene>
    <name evidence="10" type="ORF">GJ699_21195</name>
</gene>
<dbReference type="RefSeq" id="WP_154379974.1">
    <property type="nucleotide sequence ID" value="NZ_WKJK01000011.1"/>
</dbReference>
<reference evidence="10 11" key="1">
    <citation type="submission" date="2019-11" db="EMBL/GenBank/DDBJ databases">
        <title>Novel species isolated from a subtropical stream in China.</title>
        <authorList>
            <person name="Lu H."/>
        </authorList>
    </citation>
    <scope>NUCLEOTIDE SEQUENCE [LARGE SCALE GENOMIC DNA]</scope>
    <source>
        <strain evidence="10 11">FT80W</strain>
    </source>
</reference>
<dbReference type="InterPro" id="IPR004812">
    <property type="entry name" value="Efflux_drug-R_Bcr/CmlA"/>
</dbReference>
<dbReference type="EMBL" id="WKJK01000011">
    <property type="protein sequence ID" value="MRW92519.1"/>
    <property type="molecule type" value="Genomic_DNA"/>
</dbReference>
<evidence type="ECO:0000256" key="2">
    <source>
        <dbReference type="ARBA" id="ARBA00006236"/>
    </source>
</evidence>
<sequence length="400" mass="41842">MTALTNNRGGLGILVILSTLMAFASISTDLYLPALPDISATLHAGGSAIDYTISGFLIGFSLGQLVWGPLGDRYGRRIPIAIGLLLFIIGSAGCAWSASVPALIGWRAVQAIGACASVVLARAIVRDLYSGYRGAQVMSTLMTVMAVAPLLGPSLGGQILRWGSWRMIFGVLVTIGLITLLALRWLPETLPAGQRNRQSWDEVLRAYWGMLGNRQILGYAGAGGFFFDGVYAYIAGTPFAYISYHHTTPQQYGLLFGVGTIGLMAVNQLNVRLVQRFGSDWLLRCGTILAAVAGACAAGAAWSDGGLYELVVPLFLFISAAGLIVANSLAGALRDRPQQAGAVSALTGAIQYGSGIAGSALVALLADGSPRPMAYIIAAMGIGAALCAWILVKRPSSNQT</sequence>
<protein>
    <recommendedName>
        <fullName evidence="8">Bcr/CflA family efflux transporter</fullName>
    </recommendedName>
</protein>
<name>A0A6I2L8B2_9BURK</name>
<dbReference type="CDD" id="cd17320">
    <property type="entry name" value="MFS_MdfA_MDR_like"/>
    <property type="match status" value="1"/>
</dbReference>
<feature type="transmembrane region" description="Helical" evidence="8">
    <location>
        <begin position="167"/>
        <end position="186"/>
    </location>
</feature>
<dbReference type="InterPro" id="IPR036259">
    <property type="entry name" value="MFS_trans_sf"/>
</dbReference>
<feature type="transmembrane region" description="Helical" evidence="8">
    <location>
        <begin position="254"/>
        <end position="274"/>
    </location>
</feature>
<keyword evidence="8" id="KW-0997">Cell inner membrane</keyword>
<dbReference type="SUPFAM" id="SSF103473">
    <property type="entry name" value="MFS general substrate transporter"/>
    <property type="match status" value="1"/>
</dbReference>
<feature type="transmembrane region" description="Helical" evidence="8">
    <location>
        <begin position="216"/>
        <end position="234"/>
    </location>
</feature>
<feature type="transmembrane region" description="Helical" evidence="8">
    <location>
        <begin position="345"/>
        <end position="366"/>
    </location>
</feature>
<dbReference type="InterPro" id="IPR011701">
    <property type="entry name" value="MFS"/>
</dbReference>
<dbReference type="GO" id="GO:0005886">
    <property type="term" value="C:plasma membrane"/>
    <property type="evidence" value="ECO:0007669"/>
    <property type="project" value="UniProtKB-SubCell"/>
</dbReference>
<feature type="transmembrane region" description="Helical" evidence="8">
    <location>
        <begin position="48"/>
        <end position="67"/>
    </location>
</feature>
<evidence type="ECO:0000256" key="3">
    <source>
        <dbReference type="ARBA" id="ARBA00022448"/>
    </source>
</evidence>
<accession>A0A6I2L8B2</accession>
<keyword evidence="11" id="KW-1185">Reference proteome</keyword>
<dbReference type="FunFam" id="1.20.1720.10:FF:000005">
    <property type="entry name" value="Bcr/CflA family efflux transporter"/>
    <property type="match status" value="1"/>
</dbReference>
<feature type="transmembrane region" description="Helical" evidence="8">
    <location>
        <begin position="104"/>
        <end position="125"/>
    </location>
</feature>
<dbReference type="PANTHER" id="PTHR23502:SF132">
    <property type="entry name" value="POLYAMINE TRANSPORTER 2-RELATED"/>
    <property type="match status" value="1"/>
</dbReference>
<comment type="caution">
    <text evidence="10">The sequence shown here is derived from an EMBL/GenBank/DDBJ whole genome shotgun (WGS) entry which is preliminary data.</text>
</comment>
<comment type="caution">
    <text evidence="8">Lacks conserved residue(s) required for the propagation of feature annotation.</text>
</comment>
<comment type="similarity">
    <text evidence="2 8">Belongs to the major facilitator superfamily. Bcr/CmlA family.</text>
</comment>
<dbReference type="GO" id="GO:1990961">
    <property type="term" value="P:xenobiotic detoxification by transmembrane export across the plasma membrane"/>
    <property type="evidence" value="ECO:0007669"/>
    <property type="project" value="InterPro"/>
</dbReference>
<dbReference type="NCBIfam" id="TIGR00710">
    <property type="entry name" value="efflux_Bcr_CflA"/>
    <property type="match status" value="1"/>
</dbReference>
<dbReference type="PROSITE" id="PS50850">
    <property type="entry name" value="MFS"/>
    <property type="match status" value="1"/>
</dbReference>
<keyword evidence="5 8" id="KW-0812">Transmembrane</keyword>
<dbReference type="InterPro" id="IPR020846">
    <property type="entry name" value="MFS_dom"/>
</dbReference>
<keyword evidence="3 8" id="KW-0813">Transport</keyword>
<dbReference type="Pfam" id="PF07690">
    <property type="entry name" value="MFS_1"/>
    <property type="match status" value="1"/>
</dbReference>
<feature type="transmembrane region" description="Helical" evidence="8">
    <location>
        <begin position="79"/>
        <end position="98"/>
    </location>
</feature>
<proteinExistence type="inferred from homology"/>
<dbReference type="Proteomes" id="UP000433309">
    <property type="component" value="Unassembled WGS sequence"/>
</dbReference>
<feature type="transmembrane region" description="Helical" evidence="8">
    <location>
        <begin position="137"/>
        <end position="155"/>
    </location>
</feature>
<evidence type="ECO:0000256" key="1">
    <source>
        <dbReference type="ARBA" id="ARBA00004651"/>
    </source>
</evidence>
<dbReference type="AlphaFoldDB" id="A0A6I2L8B2"/>
<dbReference type="GO" id="GO:0015385">
    <property type="term" value="F:sodium:proton antiporter activity"/>
    <property type="evidence" value="ECO:0007669"/>
    <property type="project" value="TreeGrafter"/>
</dbReference>
<evidence type="ECO:0000313" key="10">
    <source>
        <dbReference type="EMBL" id="MRW92519.1"/>
    </source>
</evidence>